<evidence type="ECO:0000313" key="1">
    <source>
        <dbReference type="EMBL" id="OJJ97251.1"/>
    </source>
</evidence>
<dbReference type="Proteomes" id="UP000184546">
    <property type="component" value="Unassembled WGS sequence"/>
</dbReference>
<proteinExistence type="predicted"/>
<protein>
    <submittedName>
        <fullName evidence="1">Uncharacterized protein</fullName>
    </submittedName>
</protein>
<dbReference type="RefSeq" id="XP_020053591.1">
    <property type="nucleotide sequence ID" value="XM_020201738.1"/>
</dbReference>
<dbReference type="GeneID" id="30975552"/>
<keyword evidence="2" id="KW-1185">Reference proteome</keyword>
<dbReference type="VEuPathDB" id="FungiDB:ASPACDRAFT_46105"/>
<evidence type="ECO:0000313" key="2">
    <source>
        <dbReference type="Proteomes" id="UP000184546"/>
    </source>
</evidence>
<organism evidence="1 2">
    <name type="scientific">Aspergillus aculeatus (strain ATCC 16872 / CBS 172.66 / WB 5094)</name>
    <dbReference type="NCBI Taxonomy" id="690307"/>
    <lineage>
        <taxon>Eukaryota</taxon>
        <taxon>Fungi</taxon>
        <taxon>Dikarya</taxon>
        <taxon>Ascomycota</taxon>
        <taxon>Pezizomycotina</taxon>
        <taxon>Eurotiomycetes</taxon>
        <taxon>Eurotiomycetidae</taxon>
        <taxon>Eurotiales</taxon>
        <taxon>Aspergillaceae</taxon>
        <taxon>Aspergillus</taxon>
        <taxon>Aspergillus subgen. Circumdati</taxon>
    </lineage>
</organism>
<name>A0A1L9WM76_ASPA1</name>
<accession>A0A1L9WM76</accession>
<dbReference type="EMBL" id="KV878983">
    <property type="protein sequence ID" value="OJJ97251.1"/>
    <property type="molecule type" value="Genomic_DNA"/>
</dbReference>
<gene>
    <name evidence="1" type="ORF">ASPACDRAFT_46105</name>
</gene>
<dbReference type="AlphaFoldDB" id="A0A1L9WM76"/>
<reference evidence="2" key="1">
    <citation type="journal article" date="2017" name="Genome Biol.">
        <title>Comparative genomics reveals high biological diversity and specific adaptations in the industrially and medically important fungal genus Aspergillus.</title>
        <authorList>
            <person name="de Vries R.P."/>
            <person name="Riley R."/>
            <person name="Wiebenga A."/>
            <person name="Aguilar-Osorio G."/>
            <person name="Amillis S."/>
            <person name="Uchima C.A."/>
            <person name="Anderluh G."/>
            <person name="Asadollahi M."/>
            <person name="Askin M."/>
            <person name="Barry K."/>
            <person name="Battaglia E."/>
            <person name="Bayram O."/>
            <person name="Benocci T."/>
            <person name="Braus-Stromeyer S.A."/>
            <person name="Caldana C."/>
            <person name="Canovas D."/>
            <person name="Cerqueira G.C."/>
            <person name="Chen F."/>
            <person name="Chen W."/>
            <person name="Choi C."/>
            <person name="Clum A."/>
            <person name="Dos Santos R.A."/>
            <person name="Damasio A.R."/>
            <person name="Diallinas G."/>
            <person name="Emri T."/>
            <person name="Fekete E."/>
            <person name="Flipphi M."/>
            <person name="Freyberg S."/>
            <person name="Gallo A."/>
            <person name="Gournas C."/>
            <person name="Habgood R."/>
            <person name="Hainaut M."/>
            <person name="Harispe M.L."/>
            <person name="Henrissat B."/>
            <person name="Hilden K.S."/>
            <person name="Hope R."/>
            <person name="Hossain A."/>
            <person name="Karabika E."/>
            <person name="Karaffa L."/>
            <person name="Karanyi Z."/>
            <person name="Krasevec N."/>
            <person name="Kuo A."/>
            <person name="Kusch H."/>
            <person name="LaButti K."/>
            <person name="Lagendijk E.L."/>
            <person name="Lapidus A."/>
            <person name="Levasseur A."/>
            <person name="Lindquist E."/>
            <person name="Lipzen A."/>
            <person name="Logrieco A.F."/>
            <person name="MacCabe A."/>
            <person name="Maekelae M.R."/>
            <person name="Malavazi I."/>
            <person name="Melin P."/>
            <person name="Meyer V."/>
            <person name="Mielnichuk N."/>
            <person name="Miskei M."/>
            <person name="Molnar A.P."/>
            <person name="Mule G."/>
            <person name="Ngan C.Y."/>
            <person name="Orejas M."/>
            <person name="Orosz E."/>
            <person name="Ouedraogo J.P."/>
            <person name="Overkamp K.M."/>
            <person name="Park H.-S."/>
            <person name="Perrone G."/>
            <person name="Piumi F."/>
            <person name="Punt P.J."/>
            <person name="Ram A.F."/>
            <person name="Ramon A."/>
            <person name="Rauscher S."/>
            <person name="Record E."/>
            <person name="Riano-Pachon D.M."/>
            <person name="Robert V."/>
            <person name="Roehrig J."/>
            <person name="Ruller R."/>
            <person name="Salamov A."/>
            <person name="Salih N.S."/>
            <person name="Samson R.A."/>
            <person name="Sandor E."/>
            <person name="Sanguinetti M."/>
            <person name="Schuetze T."/>
            <person name="Sepcic K."/>
            <person name="Shelest E."/>
            <person name="Sherlock G."/>
            <person name="Sophianopoulou V."/>
            <person name="Squina F.M."/>
            <person name="Sun H."/>
            <person name="Susca A."/>
            <person name="Todd R.B."/>
            <person name="Tsang A."/>
            <person name="Unkles S.E."/>
            <person name="van de Wiele N."/>
            <person name="van Rossen-Uffink D."/>
            <person name="Oliveira J.V."/>
            <person name="Vesth T.C."/>
            <person name="Visser J."/>
            <person name="Yu J.-H."/>
            <person name="Zhou M."/>
            <person name="Andersen M.R."/>
            <person name="Archer D.B."/>
            <person name="Baker S.E."/>
            <person name="Benoit I."/>
            <person name="Brakhage A.A."/>
            <person name="Braus G.H."/>
            <person name="Fischer R."/>
            <person name="Frisvad J.C."/>
            <person name="Goldman G.H."/>
            <person name="Houbraken J."/>
            <person name="Oakley B."/>
            <person name="Pocsi I."/>
            <person name="Scazzocchio C."/>
            <person name="Seiboth B."/>
            <person name="vanKuyk P.A."/>
            <person name="Wortman J."/>
            <person name="Dyer P.S."/>
            <person name="Grigoriev I.V."/>
        </authorList>
    </citation>
    <scope>NUCLEOTIDE SEQUENCE [LARGE SCALE GENOMIC DNA]</scope>
    <source>
        <strain evidence="2">ATCC 16872 / CBS 172.66 / WB 5094</strain>
    </source>
</reference>
<sequence length="102" mass="11779">MFPDVFWSHRPPFPQSLPELRFRDRNKRRVILTRCLCEQSLRRARNWGRLQHDQQSLSAYGLDSIVAVDFCQWLAKIAEVEVSLFTTNEVLEVVAAGSAICS</sequence>